<keyword evidence="7" id="KW-0808">Transferase</keyword>
<comment type="subcellular location">
    <subcellularLocation>
        <location evidence="2">Cell membrane</location>
        <topology evidence="2">Lipid-anchor</topology>
        <topology evidence="2">GPI-anchor</topology>
    </subcellularLocation>
</comment>
<keyword evidence="4" id="KW-1003">Cell membrane</keyword>
<evidence type="ECO:0000256" key="11">
    <source>
        <dbReference type="ARBA" id="ARBA00023180"/>
    </source>
</evidence>
<dbReference type="GO" id="GO:0009277">
    <property type="term" value="C:fungal-type cell wall"/>
    <property type="evidence" value="ECO:0007669"/>
    <property type="project" value="TreeGrafter"/>
</dbReference>
<keyword evidence="10 16" id="KW-0472">Membrane</keyword>
<dbReference type="GeneID" id="63707855"/>
<dbReference type="GO" id="GO:0031505">
    <property type="term" value="P:fungal-type cell wall organization"/>
    <property type="evidence" value="ECO:0007669"/>
    <property type="project" value="TreeGrafter"/>
</dbReference>
<evidence type="ECO:0000256" key="3">
    <source>
        <dbReference type="ARBA" id="ARBA00012729"/>
    </source>
</evidence>
<dbReference type="GO" id="GO:0005975">
    <property type="term" value="P:carbohydrate metabolic process"/>
    <property type="evidence" value="ECO:0007669"/>
    <property type="project" value="InterPro"/>
</dbReference>
<dbReference type="GO" id="GO:0016757">
    <property type="term" value="F:glycosyltransferase activity"/>
    <property type="evidence" value="ECO:0007669"/>
    <property type="project" value="UniProtKB-KW"/>
</dbReference>
<protein>
    <recommendedName>
        <fullName evidence="3">chitinase</fullName>
        <ecNumber evidence="3">3.2.1.14</ecNumber>
    </recommendedName>
</protein>
<accession>A0A135LAK4</accession>
<evidence type="ECO:0000256" key="5">
    <source>
        <dbReference type="ARBA" id="ARBA00022622"/>
    </source>
</evidence>
<keyword evidence="19" id="KW-0430">Lectin</keyword>
<evidence type="ECO:0000256" key="12">
    <source>
        <dbReference type="ARBA" id="ARBA00023288"/>
    </source>
</evidence>
<comment type="similarity">
    <text evidence="15">Belongs to the glycosyl hydrolase 16 family. CRH1 subfamily.</text>
</comment>
<keyword evidence="16" id="KW-1133">Transmembrane helix</keyword>
<dbReference type="InterPro" id="IPR050546">
    <property type="entry name" value="Glycosyl_Hydrlase_16"/>
</dbReference>
<dbReference type="Pfam" id="PF00722">
    <property type="entry name" value="Glyco_hydro_16"/>
    <property type="match status" value="1"/>
</dbReference>
<keyword evidence="9" id="KW-0378">Hydrolase</keyword>
<keyword evidence="5" id="KW-0336">GPI-anchor</keyword>
<evidence type="ECO:0000256" key="6">
    <source>
        <dbReference type="ARBA" id="ARBA00022676"/>
    </source>
</evidence>
<dbReference type="InterPro" id="IPR013320">
    <property type="entry name" value="ConA-like_dom_sf"/>
</dbReference>
<keyword evidence="11" id="KW-0325">Glycoprotein</keyword>
<dbReference type="InterPro" id="IPR000757">
    <property type="entry name" value="Beta-glucanase-like"/>
</dbReference>
<proteinExistence type="inferred from homology"/>
<keyword evidence="12" id="KW-0449">Lipoprotein</keyword>
<evidence type="ECO:0000313" key="20">
    <source>
        <dbReference type="Proteomes" id="UP000070168"/>
    </source>
</evidence>
<evidence type="ECO:0000256" key="1">
    <source>
        <dbReference type="ARBA" id="ARBA00000822"/>
    </source>
</evidence>
<dbReference type="GO" id="GO:0030246">
    <property type="term" value="F:carbohydrate binding"/>
    <property type="evidence" value="ECO:0007669"/>
    <property type="project" value="UniProtKB-KW"/>
</dbReference>
<comment type="caution">
    <text evidence="19">The sequence shown here is derived from an EMBL/GenBank/DDBJ whole genome shotgun (WGS) entry which is preliminary data.</text>
</comment>
<dbReference type="SUPFAM" id="SSF49899">
    <property type="entry name" value="Concanavalin A-like lectins/glucanases"/>
    <property type="match status" value="1"/>
</dbReference>
<evidence type="ECO:0000256" key="14">
    <source>
        <dbReference type="ARBA" id="ARBA00023316"/>
    </source>
</evidence>
<evidence type="ECO:0000256" key="8">
    <source>
        <dbReference type="ARBA" id="ARBA00022729"/>
    </source>
</evidence>
<evidence type="ECO:0000256" key="9">
    <source>
        <dbReference type="ARBA" id="ARBA00022801"/>
    </source>
</evidence>
<evidence type="ECO:0000256" key="7">
    <source>
        <dbReference type="ARBA" id="ARBA00022679"/>
    </source>
</evidence>
<keyword evidence="13" id="KW-0326">Glycosidase</keyword>
<dbReference type="CDD" id="cd02183">
    <property type="entry name" value="GH16_fungal_CRH1_transglycosylase"/>
    <property type="match status" value="1"/>
</dbReference>
<evidence type="ECO:0000259" key="18">
    <source>
        <dbReference type="PROSITE" id="PS51762"/>
    </source>
</evidence>
<keyword evidence="8 17" id="KW-0732">Signal</keyword>
<comment type="catalytic activity">
    <reaction evidence="1">
        <text>Random endo-hydrolysis of N-acetyl-beta-D-glucosaminide (1-&gt;4)-beta-linkages in chitin and chitodextrins.</text>
        <dbReference type="EC" id="3.2.1.14"/>
    </reaction>
</comment>
<dbReference type="RefSeq" id="XP_040644522.1">
    <property type="nucleotide sequence ID" value="XM_040792555.1"/>
</dbReference>
<dbReference type="PANTHER" id="PTHR10963:SF27">
    <property type="entry name" value="GLYCOSIDASE-RELATED"/>
    <property type="match status" value="1"/>
</dbReference>
<dbReference type="OrthoDB" id="4781at2759"/>
<dbReference type="GO" id="GO:0008843">
    <property type="term" value="F:endochitinase activity"/>
    <property type="evidence" value="ECO:0007669"/>
    <property type="project" value="UniProtKB-EC"/>
</dbReference>
<keyword evidence="20" id="KW-1185">Reference proteome</keyword>
<evidence type="ECO:0000256" key="2">
    <source>
        <dbReference type="ARBA" id="ARBA00004609"/>
    </source>
</evidence>
<gene>
    <name evidence="19" type="ORF">PGRI_048420</name>
</gene>
<evidence type="ECO:0000256" key="4">
    <source>
        <dbReference type="ARBA" id="ARBA00022475"/>
    </source>
</evidence>
<evidence type="ECO:0000256" key="13">
    <source>
        <dbReference type="ARBA" id="ARBA00023295"/>
    </source>
</evidence>
<feature type="transmembrane region" description="Helical" evidence="16">
    <location>
        <begin position="297"/>
        <end position="319"/>
    </location>
</feature>
<name>A0A135LAK4_PENPA</name>
<dbReference type="EMBL" id="LHQR01000069">
    <property type="protein sequence ID" value="KXG45986.1"/>
    <property type="molecule type" value="Genomic_DNA"/>
</dbReference>
<evidence type="ECO:0000256" key="10">
    <source>
        <dbReference type="ARBA" id="ARBA00023136"/>
    </source>
</evidence>
<dbReference type="GO" id="GO:0098552">
    <property type="term" value="C:side of membrane"/>
    <property type="evidence" value="ECO:0007669"/>
    <property type="project" value="UniProtKB-KW"/>
</dbReference>
<dbReference type="Gene3D" id="2.60.120.200">
    <property type="match status" value="1"/>
</dbReference>
<keyword evidence="14" id="KW-0961">Cell wall biogenesis/degradation</keyword>
<evidence type="ECO:0000256" key="16">
    <source>
        <dbReference type="SAM" id="Phobius"/>
    </source>
</evidence>
<dbReference type="GO" id="GO:0005886">
    <property type="term" value="C:plasma membrane"/>
    <property type="evidence" value="ECO:0007669"/>
    <property type="project" value="UniProtKB-SubCell"/>
</dbReference>
<dbReference type="AlphaFoldDB" id="A0A135LAK4"/>
<feature type="chain" id="PRO_5007800409" description="chitinase" evidence="17">
    <location>
        <begin position="19"/>
        <end position="366"/>
    </location>
</feature>
<sequence>MFFSRIALLAALASFATAQTSTECDPTKEDCPADPALGTEYTWNFNTTLDEKIWKMTTGTYDHDENGAKFTLSKDGESTLLQSNFYIFFGVVEAHVKMAKGAGLISSVVLESDDLDEIDWEWVGYNTSQVQSNFFGKGNDTSFDRGGYHEVSNADTEFHNYTTYWDQDKLQWWIDGEMVRELLYSDPKALYGKNYPQTPCRVQFSLWPAGQPNARKGTIEWAGGLVEWKDAPFTMTLGKLRVKDFHSGKEYSYGDRTGSWESIKVAGGNSTALEELNKPEPLSLSEKWDKLGEGAHIGVYIGAAAACVIAIAGFILFCLRQRRKGRLENALGNNPTPLNREEMQNFQKDWRQSEWKTNGGYQQVNN</sequence>
<evidence type="ECO:0000256" key="15">
    <source>
        <dbReference type="ARBA" id="ARBA00038074"/>
    </source>
</evidence>
<dbReference type="Proteomes" id="UP000070168">
    <property type="component" value="Unassembled WGS sequence"/>
</dbReference>
<dbReference type="EC" id="3.2.1.14" evidence="3"/>
<reference evidence="19 20" key="1">
    <citation type="journal article" date="2016" name="BMC Genomics">
        <title>Genome sequencing and secondary metabolism of the postharvest pathogen Penicillium griseofulvum.</title>
        <authorList>
            <person name="Banani H."/>
            <person name="Marcet-Houben M."/>
            <person name="Ballester A.R."/>
            <person name="Abbruscato P."/>
            <person name="Gonzalez-Candelas L."/>
            <person name="Gabaldon T."/>
            <person name="Spadaro D."/>
        </authorList>
    </citation>
    <scope>NUCLEOTIDE SEQUENCE [LARGE SCALE GENOMIC DNA]</scope>
    <source>
        <strain evidence="19 20">PG3</strain>
    </source>
</reference>
<evidence type="ECO:0000256" key="17">
    <source>
        <dbReference type="SAM" id="SignalP"/>
    </source>
</evidence>
<dbReference type="PANTHER" id="PTHR10963">
    <property type="entry name" value="GLYCOSYL HYDROLASE-RELATED"/>
    <property type="match status" value="1"/>
</dbReference>
<dbReference type="PROSITE" id="PS51762">
    <property type="entry name" value="GH16_2"/>
    <property type="match status" value="1"/>
</dbReference>
<feature type="signal peptide" evidence="17">
    <location>
        <begin position="1"/>
        <end position="18"/>
    </location>
</feature>
<keyword evidence="16" id="KW-0812">Transmembrane</keyword>
<dbReference type="STRING" id="5078.A0A135LAK4"/>
<keyword evidence="6" id="KW-0328">Glycosyltransferase</keyword>
<evidence type="ECO:0000313" key="19">
    <source>
        <dbReference type="EMBL" id="KXG45986.1"/>
    </source>
</evidence>
<dbReference type="OMA" id="VRLGIWP"/>
<organism evidence="19 20">
    <name type="scientific">Penicillium patulum</name>
    <name type="common">Penicillium griseofulvum</name>
    <dbReference type="NCBI Taxonomy" id="5078"/>
    <lineage>
        <taxon>Eukaryota</taxon>
        <taxon>Fungi</taxon>
        <taxon>Dikarya</taxon>
        <taxon>Ascomycota</taxon>
        <taxon>Pezizomycotina</taxon>
        <taxon>Eurotiomycetes</taxon>
        <taxon>Eurotiomycetidae</taxon>
        <taxon>Eurotiales</taxon>
        <taxon>Aspergillaceae</taxon>
        <taxon>Penicillium</taxon>
    </lineage>
</organism>
<feature type="domain" description="GH16" evidence="18">
    <location>
        <begin position="41"/>
        <end position="237"/>
    </location>
</feature>